<reference evidence="2 3" key="1">
    <citation type="submission" date="2019-03" db="EMBL/GenBank/DDBJ databases">
        <title>Three New Species of Nocardioides, Nocardioides euryhalodurans sp. nov., Nocardioides seonyuensis sp. nov. and Nocardioides eburneoflavus sp. nov. Iolated from Soil.</title>
        <authorList>
            <person name="Roh S.G."/>
            <person name="Lee C."/>
            <person name="Kim M.-K."/>
            <person name="Kim S.B."/>
        </authorList>
    </citation>
    <scope>NUCLEOTIDE SEQUENCE [LARGE SCALE GENOMIC DNA]</scope>
    <source>
        <strain evidence="2 3">MMS17-SY207-3</strain>
    </source>
</reference>
<feature type="domain" description="Helix-turn-helix" evidence="1">
    <location>
        <begin position="6"/>
        <end position="57"/>
    </location>
</feature>
<keyword evidence="3" id="KW-1185">Reference proteome</keyword>
<dbReference type="EMBL" id="CP038436">
    <property type="protein sequence ID" value="QBX57313.1"/>
    <property type="molecule type" value="Genomic_DNA"/>
</dbReference>
<dbReference type="RefSeq" id="WP_135269298.1">
    <property type="nucleotide sequence ID" value="NZ_CP038436.1"/>
</dbReference>
<dbReference type="KEGG" id="nsn:EXE58_19040"/>
<sequence>MAPNDLLTMKQVAAELGLSHSKATSLVTKGLLAVVARRGGAATWRVSRSDLDAYVERVRQESLRDTRRRNERRRSEALVALTSAWSSMPAQDQDRLRELAPDLYRPLAKLVQARPREAALTELAAAYARLTEDGVIELALALPHDLHWAIARIRCAS</sequence>
<dbReference type="InterPro" id="IPR041657">
    <property type="entry name" value="HTH_17"/>
</dbReference>
<protein>
    <submittedName>
        <fullName evidence="2">DNA-binding protein</fullName>
    </submittedName>
</protein>
<name>A0A4P7IKC4_9ACTN</name>
<dbReference type="AlphaFoldDB" id="A0A4P7IKC4"/>
<dbReference type="Pfam" id="PF12728">
    <property type="entry name" value="HTH_17"/>
    <property type="match status" value="1"/>
</dbReference>
<evidence type="ECO:0000313" key="2">
    <source>
        <dbReference type="EMBL" id="QBX57313.1"/>
    </source>
</evidence>
<dbReference type="Proteomes" id="UP000294853">
    <property type="component" value="Chromosome"/>
</dbReference>
<gene>
    <name evidence="2" type="ORF">EXE58_19040</name>
</gene>
<dbReference type="GO" id="GO:0003677">
    <property type="term" value="F:DNA binding"/>
    <property type="evidence" value="ECO:0007669"/>
    <property type="project" value="UniProtKB-KW"/>
</dbReference>
<organism evidence="2 3">
    <name type="scientific">Nocardioides seonyuensis</name>
    <dbReference type="NCBI Taxonomy" id="2518371"/>
    <lineage>
        <taxon>Bacteria</taxon>
        <taxon>Bacillati</taxon>
        <taxon>Actinomycetota</taxon>
        <taxon>Actinomycetes</taxon>
        <taxon>Propionibacteriales</taxon>
        <taxon>Nocardioidaceae</taxon>
        <taxon>Nocardioides</taxon>
    </lineage>
</organism>
<accession>A0A4P7IKC4</accession>
<evidence type="ECO:0000259" key="1">
    <source>
        <dbReference type="Pfam" id="PF12728"/>
    </source>
</evidence>
<keyword evidence="2" id="KW-0238">DNA-binding</keyword>
<dbReference type="OrthoDB" id="9896358at2"/>
<evidence type="ECO:0000313" key="3">
    <source>
        <dbReference type="Proteomes" id="UP000294853"/>
    </source>
</evidence>
<proteinExistence type="predicted"/>